<dbReference type="Proteomes" id="UP000273307">
    <property type="component" value="Unassembled WGS sequence"/>
</dbReference>
<evidence type="ECO:0000313" key="2">
    <source>
        <dbReference type="Proteomes" id="UP000273307"/>
    </source>
</evidence>
<dbReference type="OrthoDB" id="9760715at2"/>
<sequence length="83" mass="9683">MKRRTKELVAAELPAKQEQLLDIELPPRHHSLYDKRLQRERQRCSACSTTSSGQVRARLGTQGIDYCYLDGRTRNLPKVIQRF</sequence>
<protein>
    <submittedName>
        <fullName evidence="1">Uncharacterized protein</fullName>
    </submittedName>
</protein>
<dbReference type="AlphaFoldDB" id="A0A498PYD0"/>
<evidence type="ECO:0000313" key="1">
    <source>
        <dbReference type="EMBL" id="VBA38676.1"/>
    </source>
</evidence>
<dbReference type="EMBL" id="UPHP01000060">
    <property type="protein sequence ID" value="VBA38676.1"/>
    <property type="molecule type" value="Genomic_DNA"/>
</dbReference>
<keyword evidence="2" id="KW-1185">Reference proteome</keyword>
<name>A0A498PYD0_9MYCO</name>
<reference evidence="1 2" key="1">
    <citation type="submission" date="2018-09" db="EMBL/GenBank/DDBJ databases">
        <authorList>
            <person name="Tagini F."/>
        </authorList>
    </citation>
    <scope>NUCLEOTIDE SEQUENCE [LARGE SCALE GENOMIC DNA]</scope>
    <source>
        <strain evidence="1 2">MK136</strain>
    </source>
</reference>
<gene>
    <name evidence="1" type="ORF">LAUMK136_02593</name>
</gene>
<proteinExistence type="predicted"/>
<accession>A0A498PYD0</accession>
<organism evidence="1 2">
    <name type="scientific">Mycobacterium attenuatum</name>
    <dbReference type="NCBI Taxonomy" id="2341086"/>
    <lineage>
        <taxon>Bacteria</taxon>
        <taxon>Bacillati</taxon>
        <taxon>Actinomycetota</taxon>
        <taxon>Actinomycetes</taxon>
        <taxon>Mycobacteriales</taxon>
        <taxon>Mycobacteriaceae</taxon>
        <taxon>Mycobacterium</taxon>
    </lineage>
</organism>